<dbReference type="InterPro" id="IPR036561">
    <property type="entry name" value="MAM33_sf"/>
</dbReference>
<protein>
    <recommendedName>
        <fullName evidence="4">Mitochondrial glyco protein</fullName>
    </recommendedName>
</protein>
<dbReference type="AlphaFoldDB" id="A0A423XHH1"/>
<dbReference type="PANTHER" id="PTHR10826:SF1">
    <property type="entry name" value="COMPLEMENT COMPONENT 1 Q SUBCOMPONENT-BINDING PROTEIN, MITOCHONDRIAL"/>
    <property type="match status" value="1"/>
</dbReference>
<feature type="compositionally biased region" description="Acidic residues" evidence="1">
    <location>
        <begin position="138"/>
        <end position="159"/>
    </location>
</feature>
<dbReference type="InParanoid" id="A0A423XHH1"/>
<sequence length="278" mass="30594">MFAARSLARAAPRTISRLSAAARPSTLLRTTQYAPLRSSASAFSTSLFRRAAAGTVDPELSAKLNSEIQFETEMKENEPQPVSVKDFIENGPFEVVDTPGLQDVVLTRTYGNEKITVTFSIADIASAEEDDIFRDEAALEDEEGGRDQESEDLDGEDGTGEPGVTCRLNIVVEKPGKGALNIEAVAQEASVIVENLYYYHDAAIAHSSNAEAVHKSRDVYPGPPFGTLDEDLQLLMEQYLDERGINSTLALFVPEYMDFKEQREYLSWLNNVKGFVDA</sequence>
<name>A0A423XHH1_9PEZI</name>
<dbReference type="EMBL" id="LKEB01000008">
    <property type="protein sequence ID" value="ROW15760.1"/>
    <property type="molecule type" value="Genomic_DNA"/>
</dbReference>
<evidence type="ECO:0000256" key="1">
    <source>
        <dbReference type="SAM" id="MobiDB-lite"/>
    </source>
</evidence>
<comment type="caution">
    <text evidence="2">The sequence shown here is derived from an EMBL/GenBank/DDBJ whole genome shotgun (WGS) entry which is preliminary data.</text>
</comment>
<dbReference type="STRING" id="1230097.A0A423XHH1"/>
<dbReference type="GO" id="GO:0042256">
    <property type="term" value="P:cytosolic ribosome assembly"/>
    <property type="evidence" value="ECO:0007669"/>
    <property type="project" value="TreeGrafter"/>
</dbReference>
<feature type="region of interest" description="Disordered" evidence="1">
    <location>
        <begin position="138"/>
        <end position="162"/>
    </location>
</feature>
<accession>A0A423XHH1</accession>
<dbReference type="OrthoDB" id="278212at2759"/>
<dbReference type="Pfam" id="PF02330">
    <property type="entry name" value="MAM33"/>
    <property type="match status" value="1"/>
</dbReference>
<dbReference type="Proteomes" id="UP000285146">
    <property type="component" value="Unassembled WGS sequence"/>
</dbReference>
<keyword evidence="3" id="KW-1185">Reference proteome</keyword>
<dbReference type="PANTHER" id="PTHR10826">
    <property type="entry name" value="COMPLEMENT COMPONENT 1"/>
    <property type="match status" value="1"/>
</dbReference>
<dbReference type="GO" id="GO:0005759">
    <property type="term" value="C:mitochondrial matrix"/>
    <property type="evidence" value="ECO:0007669"/>
    <property type="project" value="InterPro"/>
</dbReference>
<dbReference type="SUPFAM" id="SSF54529">
    <property type="entry name" value="Mitochondrial glycoprotein MAM33-like"/>
    <property type="match status" value="1"/>
</dbReference>
<evidence type="ECO:0000313" key="3">
    <source>
        <dbReference type="Proteomes" id="UP000285146"/>
    </source>
</evidence>
<evidence type="ECO:0000313" key="2">
    <source>
        <dbReference type="EMBL" id="ROW15760.1"/>
    </source>
</evidence>
<organism evidence="2 3">
    <name type="scientific">Cytospora leucostoma</name>
    <dbReference type="NCBI Taxonomy" id="1230097"/>
    <lineage>
        <taxon>Eukaryota</taxon>
        <taxon>Fungi</taxon>
        <taxon>Dikarya</taxon>
        <taxon>Ascomycota</taxon>
        <taxon>Pezizomycotina</taxon>
        <taxon>Sordariomycetes</taxon>
        <taxon>Sordariomycetidae</taxon>
        <taxon>Diaporthales</taxon>
        <taxon>Cytosporaceae</taxon>
        <taxon>Cytospora</taxon>
    </lineage>
</organism>
<evidence type="ECO:0008006" key="4">
    <source>
        <dbReference type="Google" id="ProtNLM"/>
    </source>
</evidence>
<reference evidence="2 3" key="1">
    <citation type="submission" date="2015-09" db="EMBL/GenBank/DDBJ databases">
        <title>Host preference determinants of Valsa canker pathogens revealed by comparative genomics.</title>
        <authorList>
            <person name="Yin Z."/>
            <person name="Huang L."/>
        </authorList>
    </citation>
    <scope>NUCLEOTIDE SEQUENCE [LARGE SCALE GENOMIC DNA]</scope>
    <source>
        <strain evidence="2 3">SXYLt</strain>
    </source>
</reference>
<gene>
    <name evidence="2" type="ORF">VPNG_02062</name>
</gene>
<dbReference type="Gene3D" id="3.10.280.10">
    <property type="entry name" value="Mitochondrial glycoprotein"/>
    <property type="match status" value="1"/>
</dbReference>
<dbReference type="FunFam" id="3.10.280.10:FF:000007">
    <property type="entry name" value="Regulatory protein SUAPRGA1"/>
    <property type="match status" value="1"/>
</dbReference>
<dbReference type="InterPro" id="IPR003428">
    <property type="entry name" value="MAM33"/>
</dbReference>
<dbReference type="FunCoup" id="A0A423XHH1">
    <property type="interactions" value="445"/>
</dbReference>
<proteinExistence type="predicted"/>